<evidence type="ECO:0000256" key="2">
    <source>
        <dbReference type="SAM" id="MobiDB-lite"/>
    </source>
</evidence>
<protein>
    <submittedName>
        <fullName evidence="5">Pimeloyl-ACP methyl ester carboxylesterase</fullName>
    </submittedName>
</protein>
<evidence type="ECO:0000259" key="4">
    <source>
        <dbReference type="Pfam" id="PF00561"/>
    </source>
</evidence>
<feature type="signal peptide" evidence="3">
    <location>
        <begin position="1"/>
        <end position="28"/>
    </location>
</feature>
<dbReference type="EMBL" id="JACHXJ010000003">
    <property type="protein sequence ID" value="MBB3129078.1"/>
    <property type="molecule type" value="Genomic_DNA"/>
</dbReference>
<feature type="chain" id="PRO_5038755522" evidence="3">
    <location>
        <begin position="29"/>
        <end position="423"/>
    </location>
</feature>
<dbReference type="AlphaFoldDB" id="A0A839TUH9"/>
<feature type="compositionally biased region" description="Low complexity" evidence="2">
    <location>
        <begin position="45"/>
        <end position="56"/>
    </location>
</feature>
<gene>
    <name evidence="5" type="ORF">FHS19_003753</name>
</gene>
<dbReference type="GO" id="GO:0016787">
    <property type="term" value="F:hydrolase activity"/>
    <property type="evidence" value="ECO:0007669"/>
    <property type="project" value="UniProtKB-KW"/>
</dbReference>
<comment type="caution">
    <text evidence="5">The sequence shown here is derived from an EMBL/GenBank/DDBJ whole genome shotgun (WGS) entry which is preliminary data.</text>
</comment>
<name>A0A839TUH9_9BACL</name>
<dbReference type="PRINTS" id="PR00412">
    <property type="entry name" value="EPOXHYDRLASE"/>
</dbReference>
<dbReference type="Pfam" id="PF00561">
    <property type="entry name" value="Abhydrolase_1"/>
    <property type="match status" value="1"/>
</dbReference>
<reference evidence="5 6" key="1">
    <citation type="submission" date="2020-08" db="EMBL/GenBank/DDBJ databases">
        <title>Genomic Encyclopedia of Type Strains, Phase III (KMG-III): the genomes of soil and plant-associated and newly described type strains.</title>
        <authorList>
            <person name="Whitman W."/>
        </authorList>
    </citation>
    <scope>NUCLEOTIDE SEQUENCE [LARGE SCALE GENOMIC DNA]</scope>
    <source>
        <strain evidence="5 6">CECT 5831</strain>
    </source>
</reference>
<feature type="region of interest" description="Disordered" evidence="2">
    <location>
        <begin position="45"/>
        <end position="73"/>
    </location>
</feature>
<accession>A0A839TUH9</accession>
<dbReference type="Proteomes" id="UP000517523">
    <property type="component" value="Unassembled WGS sequence"/>
</dbReference>
<evidence type="ECO:0000313" key="5">
    <source>
        <dbReference type="EMBL" id="MBB3129078.1"/>
    </source>
</evidence>
<dbReference type="InterPro" id="IPR000073">
    <property type="entry name" value="AB_hydrolase_1"/>
</dbReference>
<evidence type="ECO:0000256" key="3">
    <source>
        <dbReference type="SAM" id="SignalP"/>
    </source>
</evidence>
<proteinExistence type="predicted"/>
<evidence type="ECO:0000313" key="6">
    <source>
        <dbReference type="Proteomes" id="UP000517523"/>
    </source>
</evidence>
<dbReference type="RefSeq" id="WP_183583314.1">
    <property type="nucleotide sequence ID" value="NZ_JACHXJ010000003.1"/>
</dbReference>
<evidence type="ECO:0000256" key="1">
    <source>
        <dbReference type="ARBA" id="ARBA00022801"/>
    </source>
</evidence>
<keyword evidence="1" id="KW-0378">Hydrolase</keyword>
<dbReference type="PANTHER" id="PTHR43329">
    <property type="entry name" value="EPOXIDE HYDROLASE"/>
    <property type="match status" value="1"/>
</dbReference>
<dbReference type="SUPFAM" id="SSF53474">
    <property type="entry name" value="alpha/beta-Hydrolases"/>
    <property type="match status" value="1"/>
</dbReference>
<organism evidence="5 6">
    <name type="scientific">Paenibacillus rhizosphaerae</name>
    <dbReference type="NCBI Taxonomy" id="297318"/>
    <lineage>
        <taxon>Bacteria</taxon>
        <taxon>Bacillati</taxon>
        <taxon>Bacillota</taxon>
        <taxon>Bacilli</taxon>
        <taxon>Bacillales</taxon>
        <taxon>Paenibacillaceae</taxon>
        <taxon>Paenibacillus</taxon>
    </lineage>
</organism>
<dbReference type="Gene3D" id="3.40.50.1820">
    <property type="entry name" value="alpha/beta hydrolase"/>
    <property type="match status" value="1"/>
</dbReference>
<dbReference type="InterPro" id="IPR000639">
    <property type="entry name" value="Epox_hydrolase-like"/>
</dbReference>
<dbReference type="InterPro" id="IPR029058">
    <property type="entry name" value="AB_hydrolase_fold"/>
</dbReference>
<feature type="compositionally biased region" description="Low complexity" evidence="2">
    <location>
        <begin position="64"/>
        <end position="73"/>
    </location>
</feature>
<keyword evidence="3" id="KW-0732">Signal</keyword>
<sequence>MRFIKSKTFLTGLLVAAFVLTGVGPAGSISKPDIANAAAEYAAGNNPNETVSDSTPTPAPTSTPAPAASTPAPALTLSDAQQVEIARKAAVNIPLTDQTNAEANALYDKFKQSAASSNDVAANKAYSDEELIKELPGFKNGYKEANGVRLHYVEGGEGEPLFLLPGWPVTWYSFREMMPELAKNYHVYVVEYRGMGSSDKPQSGYDKKTMATDIYELAKALGYKSINIAGHDIGATIAYAYAANFPQATKKVVLMDASHPNENFLKIPILPPSGVYDESNPERAKFYWWFAVNTIPGLSEQMLQGKELDLVYNWIYDYMGYTKDALSKKEREVYLAAYSQPDALRAGNEWYKTFSDDIETLKTYKPLTVSALGIAGVSGYSMLEQFLNEHAPNSKTVKLEKTGHWIMVENPQAAIKLFNEFFQ</sequence>
<feature type="domain" description="AB hydrolase-1" evidence="4">
    <location>
        <begin position="160"/>
        <end position="411"/>
    </location>
</feature>